<feature type="region of interest" description="Disordered" evidence="1">
    <location>
        <begin position="199"/>
        <end position="224"/>
    </location>
</feature>
<dbReference type="STRING" id="81985.R0HF19"/>
<dbReference type="GO" id="GO:0031593">
    <property type="term" value="F:polyubiquitin modification-dependent protein binding"/>
    <property type="evidence" value="ECO:0007669"/>
    <property type="project" value="TreeGrafter"/>
</dbReference>
<dbReference type="OrthoDB" id="1026456at2759"/>
<dbReference type="GO" id="GO:0043161">
    <property type="term" value="P:proteasome-mediated ubiquitin-dependent protein catabolic process"/>
    <property type="evidence" value="ECO:0007669"/>
    <property type="project" value="TreeGrafter"/>
</dbReference>
<dbReference type="GO" id="GO:0070628">
    <property type="term" value="F:proteasome binding"/>
    <property type="evidence" value="ECO:0007669"/>
    <property type="project" value="TreeGrafter"/>
</dbReference>
<evidence type="ECO:0000256" key="1">
    <source>
        <dbReference type="SAM" id="MobiDB-lite"/>
    </source>
</evidence>
<keyword evidence="4" id="KW-1185">Reference proteome</keyword>
<feature type="region of interest" description="Disordered" evidence="1">
    <location>
        <begin position="96"/>
        <end position="141"/>
    </location>
</feature>
<dbReference type="SMART" id="SM00213">
    <property type="entry name" value="UBQ"/>
    <property type="match status" value="1"/>
</dbReference>
<feature type="compositionally biased region" description="Polar residues" evidence="1">
    <location>
        <begin position="96"/>
        <end position="110"/>
    </location>
</feature>
<evidence type="ECO:0000259" key="2">
    <source>
        <dbReference type="PROSITE" id="PS50053"/>
    </source>
</evidence>
<dbReference type="AlphaFoldDB" id="R0HF19"/>
<dbReference type="Pfam" id="PF00240">
    <property type="entry name" value="ubiquitin"/>
    <property type="match status" value="1"/>
</dbReference>
<protein>
    <recommendedName>
        <fullName evidence="2">Ubiquitin-like domain-containing protein</fullName>
    </recommendedName>
</protein>
<accession>R0HF19</accession>
<dbReference type="eggNOG" id="KOG0001">
    <property type="taxonomic scope" value="Eukaryota"/>
</dbReference>
<feature type="compositionally biased region" description="Polar residues" evidence="1">
    <location>
        <begin position="120"/>
        <end position="139"/>
    </location>
</feature>
<dbReference type="GO" id="GO:0005654">
    <property type="term" value="C:nucleoplasm"/>
    <property type="evidence" value="ECO:0007669"/>
    <property type="project" value="TreeGrafter"/>
</dbReference>
<name>R0HF19_9BRAS</name>
<dbReference type="InterPro" id="IPR029071">
    <property type="entry name" value="Ubiquitin-like_domsf"/>
</dbReference>
<gene>
    <name evidence="3" type="ORF">CARUB_v10003014mg</name>
</gene>
<dbReference type="Proteomes" id="UP000029121">
    <property type="component" value="Unassembled WGS sequence"/>
</dbReference>
<dbReference type="GO" id="GO:0043130">
    <property type="term" value="F:ubiquitin binding"/>
    <property type="evidence" value="ECO:0007669"/>
    <property type="project" value="TreeGrafter"/>
</dbReference>
<dbReference type="CDD" id="cd17039">
    <property type="entry name" value="Ubl_ubiquitin_like"/>
    <property type="match status" value="1"/>
</dbReference>
<feature type="domain" description="Ubiquitin-like" evidence="2">
    <location>
        <begin position="1"/>
        <end position="78"/>
    </location>
</feature>
<evidence type="ECO:0000313" key="3">
    <source>
        <dbReference type="EMBL" id="EOA22378.1"/>
    </source>
</evidence>
<dbReference type="PANTHER" id="PTHR10621:SF38">
    <property type="entry name" value="UBIQUITIN DOMAIN-CONTAINING PROTEIN 7SL RNA1-RELATED"/>
    <property type="match status" value="1"/>
</dbReference>
<dbReference type="InterPro" id="IPR000626">
    <property type="entry name" value="Ubiquitin-like_dom"/>
</dbReference>
<dbReference type="EMBL" id="KB870810">
    <property type="protein sequence ID" value="EOA22378.1"/>
    <property type="molecule type" value="Genomic_DNA"/>
</dbReference>
<organism evidence="3 4">
    <name type="scientific">Capsella rubella</name>
    <dbReference type="NCBI Taxonomy" id="81985"/>
    <lineage>
        <taxon>Eukaryota</taxon>
        <taxon>Viridiplantae</taxon>
        <taxon>Streptophyta</taxon>
        <taxon>Embryophyta</taxon>
        <taxon>Tracheophyta</taxon>
        <taxon>Spermatophyta</taxon>
        <taxon>Magnoliopsida</taxon>
        <taxon>eudicotyledons</taxon>
        <taxon>Gunneridae</taxon>
        <taxon>Pentapetalae</taxon>
        <taxon>rosids</taxon>
        <taxon>malvids</taxon>
        <taxon>Brassicales</taxon>
        <taxon>Brassicaceae</taxon>
        <taxon>Camelineae</taxon>
        <taxon>Capsella</taxon>
    </lineage>
</organism>
<sequence length="335" mass="37924">MKVEVKYGDQPDGDKEECTIEVGNFDTVLVIKEKIERHLHIPISKQTLFFKGRVLLNDHHNVAQCKIVNKSTLKLFVSCNRYNPDRNNNQVLHQNQQPRAPSNLTRQITHGHQDPPVMNPRSNNNESSLPLPGPSNSTDELLGIQDLTVGSSRDRNQTEKSPETSALVEAFLSQDWSTTTKNDRSLTVSDMEEFLGIKDDLPPVNFGSSRNRNQTEKSSSSDSVKEIIYIPDSPEKKKIKPMPMPIPSGKMTVFVQLFEETRMIPVVVNSLDIIKVLTTELVTMQQRGELDLPREGYFFVFKKTPLIETSSFFWNGIADGDIIKATRSAVYQKPR</sequence>
<dbReference type="PROSITE" id="PS50053">
    <property type="entry name" value="UBIQUITIN_2"/>
    <property type="match status" value="1"/>
</dbReference>
<dbReference type="GO" id="GO:0005829">
    <property type="term" value="C:cytosol"/>
    <property type="evidence" value="ECO:0007669"/>
    <property type="project" value="TreeGrafter"/>
</dbReference>
<dbReference type="SUPFAM" id="SSF54236">
    <property type="entry name" value="Ubiquitin-like"/>
    <property type="match status" value="1"/>
</dbReference>
<evidence type="ECO:0000313" key="4">
    <source>
        <dbReference type="Proteomes" id="UP000029121"/>
    </source>
</evidence>
<dbReference type="Gene3D" id="3.10.20.90">
    <property type="entry name" value="Phosphatidylinositol 3-kinase Catalytic Subunit, Chain A, domain 1"/>
    <property type="match status" value="1"/>
</dbReference>
<dbReference type="PANTHER" id="PTHR10621">
    <property type="entry name" value="UV EXCISION REPAIR PROTEIN RAD23"/>
    <property type="match status" value="1"/>
</dbReference>
<dbReference type="KEGG" id="crb:17882931"/>
<reference evidence="4" key="1">
    <citation type="journal article" date="2013" name="Nat. Genet.">
        <title>The Capsella rubella genome and the genomic consequences of rapid mating system evolution.</title>
        <authorList>
            <person name="Slotte T."/>
            <person name="Hazzouri K.M."/>
            <person name="Agren J.A."/>
            <person name="Koenig D."/>
            <person name="Maumus F."/>
            <person name="Guo Y.L."/>
            <person name="Steige K."/>
            <person name="Platts A.E."/>
            <person name="Escobar J.S."/>
            <person name="Newman L.K."/>
            <person name="Wang W."/>
            <person name="Mandakova T."/>
            <person name="Vello E."/>
            <person name="Smith L.M."/>
            <person name="Henz S.R."/>
            <person name="Steffen J."/>
            <person name="Takuno S."/>
            <person name="Brandvain Y."/>
            <person name="Coop G."/>
            <person name="Andolfatto P."/>
            <person name="Hu T.T."/>
            <person name="Blanchette M."/>
            <person name="Clark R.M."/>
            <person name="Quesneville H."/>
            <person name="Nordborg M."/>
            <person name="Gaut B.S."/>
            <person name="Lysak M.A."/>
            <person name="Jenkins J."/>
            <person name="Grimwood J."/>
            <person name="Chapman J."/>
            <person name="Prochnik S."/>
            <person name="Shu S."/>
            <person name="Rokhsar D."/>
            <person name="Schmutz J."/>
            <person name="Weigel D."/>
            <person name="Wright S.I."/>
        </authorList>
    </citation>
    <scope>NUCLEOTIDE SEQUENCE [LARGE SCALE GENOMIC DNA]</scope>
    <source>
        <strain evidence="4">cv. Monte Gargano</strain>
    </source>
</reference>
<feature type="compositionally biased region" description="Polar residues" evidence="1">
    <location>
        <begin position="206"/>
        <end position="222"/>
    </location>
</feature>
<proteinExistence type="predicted"/>